<dbReference type="OrthoDB" id="9799980at2"/>
<protein>
    <recommendedName>
        <fullName evidence="5">Cyanophycinase</fullName>
        <ecNumber evidence="4">3.4.15.6</ecNumber>
    </recommendedName>
</protein>
<dbReference type="AlphaFoldDB" id="A0A246FPV6"/>
<dbReference type="InterPro" id="IPR011811">
    <property type="entry name" value="Peptidase_S51_cyanophycinase"/>
</dbReference>
<evidence type="ECO:0000313" key="10">
    <source>
        <dbReference type="Proteomes" id="UP000197277"/>
    </source>
</evidence>
<comment type="caution">
    <text evidence="9">The sequence shown here is derived from an EMBL/GenBank/DDBJ whole genome shotgun (WGS) entry which is preliminary data.</text>
</comment>
<dbReference type="CDD" id="cd03145">
    <property type="entry name" value="GAT1_cyanophycinase"/>
    <property type="match status" value="1"/>
</dbReference>
<dbReference type="EC" id="3.4.15.6" evidence="4"/>
<dbReference type="GO" id="GO:0006508">
    <property type="term" value="P:proteolysis"/>
    <property type="evidence" value="ECO:0007669"/>
    <property type="project" value="UniProtKB-KW"/>
</dbReference>
<dbReference type="PANTHER" id="PTHR36175:SF1">
    <property type="entry name" value="CYANOPHYCINASE"/>
    <property type="match status" value="1"/>
</dbReference>
<evidence type="ECO:0000256" key="4">
    <source>
        <dbReference type="ARBA" id="ARBA00013115"/>
    </source>
</evidence>
<evidence type="ECO:0000256" key="8">
    <source>
        <dbReference type="ARBA" id="ARBA00022825"/>
    </source>
</evidence>
<dbReference type="GO" id="GO:0008241">
    <property type="term" value="F:peptidyl-dipeptidase activity"/>
    <property type="evidence" value="ECO:0007669"/>
    <property type="project" value="UniProtKB-EC"/>
</dbReference>
<dbReference type="RefSeq" id="WP_088462971.1">
    <property type="nucleotide sequence ID" value="NZ_NIRR01000002.1"/>
</dbReference>
<organism evidence="9 10">
    <name type="scientific">Hymenobacter amundsenii</name>
    <dbReference type="NCBI Taxonomy" id="2006685"/>
    <lineage>
        <taxon>Bacteria</taxon>
        <taxon>Pseudomonadati</taxon>
        <taxon>Bacteroidota</taxon>
        <taxon>Cytophagia</taxon>
        <taxon>Cytophagales</taxon>
        <taxon>Hymenobacteraceae</taxon>
        <taxon>Hymenobacter</taxon>
    </lineage>
</organism>
<evidence type="ECO:0000313" key="9">
    <source>
        <dbReference type="EMBL" id="OWP64750.1"/>
    </source>
</evidence>
<evidence type="ECO:0000256" key="7">
    <source>
        <dbReference type="ARBA" id="ARBA00022801"/>
    </source>
</evidence>
<reference evidence="9 10" key="1">
    <citation type="submission" date="2017-06" db="EMBL/GenBank/DDBJ databases">
        <title>Hymenobacter amundsenii sp. nov. isolated from regoliths in Antarctica.</title>
        <authorList>
            <person name="Sedlacek I."/>
            <person name="Kralova S."/>
            <person name="Pantucek R."/>
            <person name="Svec P."/>
            <person name="Holochova P."/>
            <person name="Stankova E."/>
            <person name="Vrbovska V."/>
            <person name="Busse H.-J."/>
        </authorList>
    </citation>
    <scope>NUCLEOTIDE SEQUENCE [LARGE SCALE GENOMIC DNA]</scope>
    <source>
        <strain evidence="9 10">CCM 8682</strain>
    </source>
</reference>
<dbReference type="GO" id="GO:0008236">
    <property type="term" value="F:serine-type peptidase activity"/>
    <property type="evidence" value="ECO:0007669"/>
    <property type="project" value="UniProtKB-KW"/>
</dbReference>
<accession>A0A246FPV6</accession>
<dbReference type="Gene3D" id="3.40.50.880">
    <property type="match status" value="1"/>
</dbReference>
<dbReference type="SUPFAM" id="SSF52317">
    <property type="entry name" value="Class I glutamine amidotransferase-like"/>
    <property type="match status" value="1"/>
</dbReference>
<keyword evidence="6" id="KW-0645">Protease</keyword>
<name>A0A246FPV6_9BACT</name>
<evidence type="ECO:0000256" key="3">
    <source>
        <dbReference type="ARBA" id="ARBA00006534"/>
    </source>
</evidence>
<comment type="function">
    <text evidence="2">Exopeptidase that catalyzes the hydrolytic cleavage of multi-L-arginyl-poly-L-aspartic acid (cyanophycin; a water-insoluble reserve polymer) into aspartate-arginine dipeptides.</text>
</comment>
<keyword evidence="8" id="KW-0720">Serine protease</keyword>
<keyword evidence="7" id="KW-0378">Hydrolase</keyword>
<comment type="similarity">
    <text evidence="3">Belongs to the peptidase S51 family.</text>
</comment>
<gene>
    <name evidence="9" type="ORF">CDA63_03040</name>
</gene>
<evidence type="ECO:0000256" key="5">
    <source>
        <dbReference type="ARBA" id="ARBA00015719"/>
    </source>
</evidence>
<comment type="catalytic activity">
    <reaction evidence="1">
        <text>[L-4-(L-arginin-2-N-yl)aspartate](n) + H2O = [L-4-(L-arginin-2-N-yl)aspartate](n-1) + L-4-(L-arginin-2-N-yl)aspartate</text>
        <dbReference type="Rhea" id="RHEA:12845"/>
        <dbReference type="Rhea" id="RHEA-COMP:13728"/>
        <dbReference type="Rhea" id="RHEA-COMP:13734"/>
        <dbReference type="ChEBI" id="CHEBI:15377"/>
        <dbReference type="ChEBI" id="CHEBI:137986"/>
        <dbReference type="ChEBI" id="CHEBI:137991"/>
        <dbReference type="EC" id="3.4.15.6"/>
    </reaction>
</comment>
<dbReference type="EMBL" id="NIRR01000002">
    <property type="protein sequence ID" value="OWP64750.1"/>
    <property type="molecule type" value="Genomic_DNA"/>
</dbReference>
<dbReference type="NCBIfam" id="TIGR02069">
    <property type="entry name" value="cyanophycinase"/>
    <property type="match status" value="1"/>
</dbReference>
<sequence>MPHPSAASPLGTLVALGGGDDDAMLALFSDLLPNPGAPVEIITAASWRNAGPAGAAYEKSLRELGCPAARYLPLSEHQPADAPATLRRLARAGLVFFAGGDQERLTDLLAGTEFARQLRQRFYEDATFVVAGTSAGAAALPEQMVVDGYGWRALRKGGIQTGPGLNLLPRLLIDQHFAERGRFGRLAHALLSHPMCLGLGLAEETGVVIRGGRTADVFGDGVVMVLDGHTLHGSNLGRIGQGEPISGQDLRVHLLVAGQQFDLLTRQVSNFT</sequence>
<proteinExistence type="inferred from homology"/>
<evidence type="ECO:0000256" key="2">
    <source>
        <dbReference type="ARBA" id="ARBA00002039"/>
    </source>
</evidence>
<evidence type="ECO:0000256" key="1">
    <source>
        <dbReference type="ARBA" id="ARBA00001092"/>
    </source>
</evidence>
<dbReference type="PANTHER" id="PTHR36175">
    <property type="entry name" value="CYANOPHYCINASE"/>
    <property type="match status" value="1"/>
</dbReference>
<dbReference type="Pfam" id="PF03575">
    <property type="entry name" value="Peptidase_S51"/>
    <property type="match status" value="1"/>
</dbReference>
<keyword evidence="10" id="KW-1185">Reference proteome</keyword>
<dbReference type="Proteomes" id="UP000197277">
    <property type="component" value="Unassembled WGS sequence"/>
</dbReference>
<evidence type="ECO:0000256" key="6">
    <source>
        <dbReference type="ARBA" id="ARBA00022670"/>
    </source>
</evidence>
<dbReference type="InterPro" id="IPR029062">
    <property type="entry name" value="Class_I_gatase-like"/>
</dbReference>
<dbReference type="InterPro" id="IPR005320">
    <property type="entry name" value="Peptidase_S51"/>
</dbReference>